<evidence type="ECO:0000256" key="9">
    <source>
        <dbReference type="ARBA" id="ARBA00023136"/>
    </source>
</evidence>
<dbReference type="Pfam" id="PF09612">
    <property type="entry name" value="HtrL_YibB"/>
    <property type="match status" value="1"/>
</dbReference>
<dbReference type="AlphaFoldDB" id="A0A6C0F4Y5"/>
<dbReference type="InterPro" id="IPR026050">
    <property type="entry name" value="C1GALT1/C1GALT1_chp1"/>
</dbReference>
<dbReference type="GO" id="GO:0000166">
    <property type="term" value="F:nucleotide binding"/>
    <property type="evidence" value="ECO:0007669"/>
    <property type="project" value="UniProtKB-KW"/>
</dbReference>
<evidence type="ECO:0000256" key="8">
    <source>
        <dbReference type="ARBA" id="ARBA00022989"/>
    </source>
</evidence>
<dbReference type="Gene3D" id="3.90.550.50">
    <property type="match status" value="1"/>
</dbReference>
<dbReference type="InterPro" id="IPR003378">
    <property type="entry name" value="Fringe-like_glycosylTrfase"/>
</dbReference>
<dbReference type="GO" id="GO:0016020">
    <property type="term" value="C:membrane"/>
    <property type="evidence" value="ECO:0007669"/>
    <property type="project" value="UniProtKB-SubCell"/>
</dbReference>
<keyword evidence="9" id="KW-0472">Membrane</keyword>
<organism evidence="11">
    <name type="scientific">viral metagenome</name>
    <dbReference type="NCBI Taxonomy" id="1070528"/>
    <lineage>
        <taxon>unclassified sequences</taxon>
        <taxon>metagenomes</taxon>
        <taxon>organismal metagenomes</taxon>
    </lineage>
</organism>
<evidence type="ECO:0000256" key="5">
    <source>
        <dbReference type="ARBA" id="ARBA00022692"/>
    </source>
</evidence>
<dbReference type="PANTHER" id="PTHR23033">
    <property type="entry name" value="BETA1,3-GALACTOSYLTRANSFERASE"/>
    <property type="match status" value="1"/>
</dbReference>
<dbReference type="Pfam" id="PF02434">
    <property type="entry name" value="Fringe"/>
    <property type="match status" value="1"/>
</dbReference>
<keyword evidence="8" id="KW-1133">Transmembrane helix</keyword>
<evidence type="ECO:0000313" key="11">
    <source>
        <dbReference type="EMBL" id="QHT35931.1"/>
    </source>
</evidence>
<protein>
    <recommendedName>
        <fullName evidence="10">Fringe-like glycosyltransferase domain-containing protein</fullName>
    </recommendedName>
</protein>
<reference evidence="11" key="1">
    <citation type="journal article" date="2020" name="Nature">
        <title>Giant virus diversity and host interactions through global metagenomics.</title>
        <authorList>
            <person name="Schulz F."/>
            <person name="Roux S."/>
            <person name="Paez-Espino D."/>
            <person name="Jungbluth S."/>
            <person name="Walsh D.A."/>
            <person name="Denef V.J."/>
            <person name="McMahon K.D."/>
            <person name="Konstantinidis K.T."/>
            <person name="Eloe-Fadrosh E.A."/>
            <person name="Kyrpides N.C."/>
            <person name="Woyke T."/>
        </authorList>
    </citation>
    <scope>NUCLEOTIDE SEQUENCE</scope>
    <source>
        <strain evidence="11">GVMAG-M-3300009182-46</strain>
    </source>
</reference>
<dbReference type="InterPro" id="IPR011735">
    <property type="entry name" value="WlaTC/HtrL_glycosyltransf"/>
</dbReference>
<evidence type="ECO:0000259" key="10">
    <source>
        <dbReference type="Pfam" id="PF02434"/>
    </source>
</evidence>
<feature type="domain" description="Fringe-like glycosyltransferase" evidence="10">
    <location>
        <begin position="17"/>
        <end position="160"/>
    </location>
</feature>
<evidence type="ECO:0000256" key="4">
    <source>
        <dbReference type="ARBA" id="ARBA00022679"/>
    </source>
</evidence>
<evidence type="ECO:0000256" key="3">
    <source>
        <dbReference type="ARBA" id="ARBA00022676"/>
    </source>
</evidence>
<dbReference type="EMBL" id="MN739028">
    <property type="protein sequence ID" value="QHT35931.1"/>
    <property type="molecule type" value="Genomic_DNA"/>
</dbReference>
<sequence>MEKDTKEHIKLAICIYACATIPKYKDQILKMNETWINDAKSKNIHVFYFLGEEQTDLQGPEYIYLSNILNDYQSASYKQNLGLKYICDNYDADFIFCCGTDTFVNIEKMVNLLQEYDPEDKLYIGGHGAEASFVKYYHSGGAGFILSKAALLSLYSHFENMVESWISICNNNNSVYLYPSCDVCIGYYAKLLELKIIVDDNSFFGCNYRGYFDSNKQKCCGENIKMQQLVSCHFMTLEDFDNFYKILNQNNYFLDYIPPKSPDILPDCTLVTGCFCLNKNNDNQTRNLTNIIDSIETVLKMPCYFIFFGDEMTIPLIKQKRKDFGLLSISRFFQIEKKDLWSFKYLDKVNKNREKFWPTRDERTTAESHLITCNKFDLVLQAIDINPFQTSNFGWIDCFLQKEIKICENYDHSKLLLALKYSNPEKFHIQILNVNDKKYKNHEYKQEYYQQYRYVVCGGFFTCGIEIGKRILNRLKDICIQATELGYGHGEEMFYLEVLDEFYDDIHRSYGDYGQIINNFVGPTRNVMYIYYNILKKYLQFGYNRECYDCAKALLNEIESFNIFVDYPIYLDILFTQYVSAYYCNREEAKTIAMHIKKVCNLNPYVMREYNNNKEFLDQQLAYVL</sequence>
<evidence type="ECO:0000256" key="7">
    <source>
        <dbReference type="ARBA" id="ARBA00022968"/>
    </source>
</evidence>
<keyword evidence="6" id="KW-0547">Nucleotide-binding</keyword>
<keyword evidence="3" id="KW-0328">Glycosyltransferase</keyword>
<comment type="subcellular location">
    <subcellularLocation>
        <location evidence="1">Membrane</location>
        <topology evidence="1">Single-pass type II membrane protein</topology>
    </subcellularLocation>
</comment>
<evidence type="ECO:0000256" key="1">
    <source>
        <dbReference type="ARBA" id="ARBA00004606"/>
    </source>
</evidence>
<dbReference type="GO" id="GO:0016757">
    <property type="term" value="F:glycosyltransferase activity"/>
    <property type="evidence" value="ECO:0007669"/>
    <property type="project" value="UniProtKB-KW"/>
</dbReference>
<proteinExistence type="predicted"/>
<comment type="pathway">
    <text evidence="2">Protein modification; protein glycosylation.</text>
</comment>
<evidence type="ECO:0000256" key="6">
    <source>
        <dbReference type="ARBA" id="ARBA00022741"/>
    </source>
</evidence>
<keyword evidence="5" id="KW-0812">Transmembrane</keyword>
<evidence type="ECO:0000256" key="2">
    <source>
        <dbReference type="ARBA" id="ARBA00004922"/>
    </source>
</evidence>
<name>A0A6C0F4Y5_9ZZZZ</name>
<keyword evidence="7" id="KW-0735">Signal-anchor</keyword>
<keyword evidence="4" id="KW-0808">Transferase</keyword>
<accession>A0A6C0F4Y5</accession>